<accession>A0AA39U6G7</accession>
<dbReference type="AlphaFoldDB" id="A0AA39U6G7"/>
<evidence type="ECO:0000313" key="2">
    <source>
        <dbReference type="Proteomes" id="UP001175000"/>
    </source>
</evidence>
<gene>
    <name evidence="1" type="ORF">B0T14DRAFT_607951</name>
</gene>
<keyword evidence="2" id="KW-1185">Reference proteome</keyword>
<protein>
    <submittedName>
        <fullName evidence="1">Uncharacterized protein</fullName>
    </submittedName>
</protein>
<name>A0AA39U6G7_9PEZI</name>
<evidence type="ECO:0000313" key="1">
    <source>
        <dbReference type="EMBL" id="KAK0611970.1"/>
    </source>
</evidence>
<organism evidence="1 2">
    <name type="scientific">Immersiella caudata</name>
    <dbReference type="NCBI Taxonomy" id="314043"/>
    <lineage>
        <taxon>Eukaryota</taxon>
        <taxon>Fungi</taxon>
        <taxon>Dikarya</taxon>
        <taxon>Ascomycota</taxon>
        <taxon>Pezizomycotina</taxon>
        <taxon>Sordariomycetes</taxon>
        <taxon>Sordariomycetidae</taxon>
        <taxon>Sordariales</taxon>
        <taxon>Lasiosphaeriaceae</taxon>
        <taxon>Immersiella</taxon>
    </lineage>
</organism>
<proteinExistence type="predicted"/>
<sequence length="93" mass="10823">MTPMFGSRKGSEKITTWDRLWTVLFCGTVLSNVCVSVVELEEMLVEFEEKLPSLVDSLNIYLKAFFGEDVDEMFRARADDVSAMVERWMRELF</sequence>
<dbReference type="EMBL" id="JAULSU010000007">
    <property type="protein sequence ID" value="KAK0611970.1"/>
    <property type="molecule type" value="Genomic_DNA"/>
</dbReference>
<dbReference type="Proteomes" id="UP001175000">
    <property type="component" value="Unassembled WGS sequence"/>
</dbReference>
<comment type="caution">
    <text evidence="1">The sequence shown here is derived from an EMBL/GenBank/DDBJ whole genome shotgun (WGS) entry which is preliminary data.</text>
</comment>
<reference evidence="1" key="1">
    <citation type="submission" date="2023-06" db="EMBL/GenBank/DDBJ databases">
        <title>Genome-scale phylogeny and comparative genomics of the fungal order Sordariales.</title>
        <authorList>
            <consortium name="Lawrence Berkeley National Laboratory"/>
            <person name="Hensen N."/>
            <person name="Bonometti L."/>
            <person name="Westerberg I."/>
            <person name="Brannstrom I.O."/>
            <person name="Guillou S."/>
            <person name="Cros-Aarteil S."/>
            <person name="Calhoun S."/>
            <person name="Haridas S."/>
            <person name="Kuo A."/>
            <person name="Mondo S."/>
            <person name="Pangilinan J."/>
            <person name="Riley R."/>
            <person name="Labutti K."/>
            <person name="Andreopoulos B."/>
            <person name="Lipzen A."/>
            <person name="Chen C."/>
            <person name="Yanf M."/>
            <person name="Daum C."/>
            <person name="Ng V."/>
            <person name="Clum A."/>
            <person name="Steindorff A."/>
            <person name="Ohm R."/>
            <person name="Martin F."/>
            <person name="Silar P."/>
            <person name="Natvig D."/>
            <person name="Lalanne C."/>
            <person name="Gautier V."/>
            <person name="Ament-Velasquez S.L."/>
            <person name="Kruys A."/>
            <person name="Hutchinson M.I."/>
            <person name="Powell A.J."/>
            <person name="Barry K."/>
            <person name="Miller A.N."/>
            <person name="Grigoriev I.V."/>
            <person name="Debuchy R."/>
            <person name="Gladieux P."/>
            <person name="Thoren M.H."/>
            <person name="Johannesson H."/>
        </authorList>
    </citation>
    <scope>NUCLEOTIDE SEQUENCE</scope>
    <source>
        <strain evidence="1">CBS 606.72</strain>
    </source>
</reference>